<keyword evidence="3 6" id="KW-1133">Transmembrane helix</keyword>
<feature type="transmembrane region" description="Helical" evidence="6">
    <location>
        <begin position="47"/>
        <end position="68"/>
    </location>
</feature>
<keyword evidence="2 6" id="KW-0812">Transmembrane</keyword>
<organism evidence="7 8">
    <name type="scientific">Cimex lectularius</name>
    <name type="common">Bed bug</name>
    <name type="synonym">Acanthia lectularia</name>
    <dbReference type="NCBI Taxonomy" id="79782"/>
    <lineage>
        <taxon>Eukaryota</taxon>
        <taxon>Metazoa</taxon>
        <taxon>Ecdysozoa</taxon>
        <taxon>Arthropoda</taxon>
        <taxon>Hexapoda</taxon>
        <taxon>Insecta</taxon>
        <taxon>Pterygota</taxon>
        <taxon>Neoptera</taxon>
        <taxon>Paraneoptera</taxon>
        <taxon>Hemiptera</taxon>
        <taxon>Heteroptera</taxon>
        <taxon>Panheteroptera</taxon>
        <taxon>Cimicomorpha</taxon>
        <taxon>Cimicidae</taxon>
        <taxon>Cimex</taxon>
    </lineage>
</organism>
<dbReference type="Pfam" id="PF00335">
    <property type="entry name" value="Tetraspanin"/>
    <property type="match status" value="1"/>
</dbReference>
<sequence length="247" mass="26896">MCGYRKLYLLLATIVTAAIGFGMIIFGKMKMNEVVFLDAFLSDHIHVGRTFIGLGVLLFIIAFVGMAGVTMHISLFLLIYACLMLTLVVTQIVVGVTIFTRMATIRNSLSRTLEEKFRTYDQHKAEIDKLQSVILCCGMSGPKVWKIKDLPPSCCGMEKGSCSVKSAYSSSCSEKAGNIVEGGLYFVSIICFILIFIELKCVALACCLSDFSALLSLCAGLGGGPKEKPQTASSSEHTTSREILLRE</sequence>
<dbReference type="GeneID" id="106673393"/>
<dbReference type="OMA" id="DERDDCQ"/>
<name>A0A8I6SBQ5_CIMLE</name>
<dbReference type="CDD" id="cd03127">
    <property type="entry name" value="tetraspanin_LEL"/>
    <property type="match status" value="1"/>
</dbReference>
<keyword evidence="8" id="KW-1185">Reference proteome</keyword>
<dbReference type="PRINTS" id="PR00259">
    <property type="entry name" value="TMFOUR"/>
</dbReference>
<dbReference type="InterPro" id="IPR018499">
    <property type="entry name" value="Tetraspanin/Peripherin"/>
</dbReference>
<comment type="subcellular location">
    <subcellularLocation>
        <location evidence="1">Membrane</location>
        <topology evidence="1">Multi-pass membrane protein</topology>
    </subcellularLocation>
</comment>
<dbReference type="Proteomes" id="UP000494040">
    <property type="component" value="Unassembled WGS sequence"/>
</dbReference>
<feature type="region of interest" description="Disordered" evidence="5">
    <location>
        <begin position="224"/>
        <end position="247"/>
    </location>
</feature>
<dbReference type="OrthoDB" id="10033535at2759"/>
<protein>
    <recommendedName>
        <fullName evidence="9">Tetraspanin</fullName>
    </recommendedName>
</protein>
<feature type="transmembrane region" description="Helical" evidence="6">
    <location>
        <begin position="7"/>
        <end position="27"/>
    </location>
</feature>
<accession>A0A8I6SBQ5</accession>
<evidence type="ECO:0000256" key="2">
    <source>
        <dbReference type="ARBA" id="ARBA00022692"/>
    </source>
</evidence>
<dbReference type="InterPro" id="IPR008952">
    <property type="entry name" value="Tetraspanin_EC2_sf"/>
</dbReference>
<reference evidence="7" key="1">
    <citation type="submission" date="2022-01" db="UniProtKB">
        <authorList>
            <consortium name="EnsemblMetazoa"/>
        </authorList>
    </citation>
    <scope>IDENTIFICATION</scope>
</reference>
<evidence type="ECO:0000313" key="7">
    <source>
        <dbReference type="EnsemblMetazoa" id="XP_014260985.1"/>
    </source>
</evidence>
<dbReference type="PANTHER" id="PTHR19282">
    <property type="entry name" value="TETRASPANIN"/>
    <property type="match status" value="1"/>
</dbReference>
<proteinExistence type="predicted"/>
<dbReference type="EnsemblMetazoa" id="XM_014405499.1">
    <property type="protein sequence ID" value="XP_014260985.1"/>
    <property type="gene ID" value="LOC106673393"/>
</dbReference>
<evidence type="ECO:0000313" key="8">
    <source>
        <dbReference type="Proteomes" id="UP000494040"/>
    </source>
</evidence>
<dbReference type="Gene3D" id="1.10.1450.10">
    <property type="entry name" value="Tetraspanin"/>
    <property type="match status" value="1"/>
</dbReference>
<feature type="compositionally biased region" description="Basic and acidic residues" evidence="5">
    <location>
        <begin position="238"/>
        <end position="247"/>
    </location>
</feature>
<evidence type="ECO:0000256" key="6">
    <source>
        <dbReference type="SAM" id="Phobius"/>
    </source>
</evidence>
<evidence type="ECO:0000256" key="3">
    <source>
        <dbReference type="ARBA" id="ARBA00022989"/>
    </source>
</evidence>
<dbReference type="SUPFAM" id="SSF48652">
    <property type="entry name" value="Tetraspanin"/>
    <property type="match status" value="1"/>
</dbReference>
<evidence type="ECO:0000256" key="1">
    <source>
        <dbReference type="ARBA" id="ARBA00004141"/>
    </source>
</evidence>
<evidence type="ECO:0000256" key="4">
    <source>
        <dbReference type="ARBA" id="ARBA00023136"/>
    </source>
</evidence>
<dbReference type="GO" id="GO:0005886">
    <property type="term" value="C:plasma membrane"/>
    <property type="evidence" value="ECO:0007669"/>
    <property type="project" value="TreeGrafter"/>
</dbReference>
<keyword evidence="4 6" id="KW-0472">Membrane</keyword>
<dbReference type="PANTHER" id="PTHR19282:SF551">
    <property type="entry name" value="RE08073P-RELATED"/>
    <property type="match status" value="1"/>
</dbReference>
<evidence type="ECO:0000256" key="5">
    <source>
        <dbReference type="SAM" id="MobiDB-lite"/>
    </source>
</evidence>
<evidence type="ECO:0008006" key="9">
    <source>
        <dbReference type="Google" id="ProtNLM"/>
    </source>
</evidence>
<dbReference type="RefSeq" id="XP_014260985.1">
    <property type="nucleotide sequence ID" value="XM_014405499.1"/>
</dbReference>
<dbReference type="AlphaFoldDB" id="A0A8I6SBQ5"/>
<feature type="transmembrane region" description="Helical" evidence="6">
    <location>
        <begin position="75"/>
        <end position="99"/>
    </location>
</feature>
<feature type="transmembrane region" description="Helical" evidence="6">
    <location>
        <begin position="184"/>
        <end position="208"/>
    </location>
</feature>
<dbReference type="KEGG" id="clec:106673393"/>